<evidence type="ECO:0000313" key="2">
    <source>
        <dbReference type="Proteomes" id="UP000501130"/>
    </source>
</evidence>
<proteinExistence type="predicted"/>
<sequence length="158" mass="17584">MVAQTKPFESTSAMLAGLSSGNSITNNIAYFRANHPVDPCDCEYSELAAHIEDTGLLNLSLPFILQGLAETEGTTWHYFRGLMKAYSELRPKVKTIESTPRLIGELLKVCIHEYDAINQEAFDEAQACSLAVLETAAYLLVHYSPHEGNQWLDAIYQD</sequence>
<evidence type="ECO:0000313" key="1">
    <source>
        <dbReference type="EMBL" id="QJR29993.1"/>
    </source>
</evidence>
<gene>
    <name evidence="1" type="ORF">HKT17_09895</name>
</gene>
<dbReference type="RefSeq" id="WP_008248912.1">
    <property type="nucleotide sequence ID" value="NZ_CP053084.1"/>
</dbReference>
<protein>
    <submittedName>
        <fullName evidence="1">Uncharacterized protein</fullName>
    </submittedName>
</protein>
<dbReference type="Proteomes" id="UP000501130">
    <property type="component" value="Chromosome"/>
</dbReference>
<accession>A0ABX6N7G2</accession>
<dbReference type="EMBL" id="CP053084">
    <property type="protein sequence ID" value="QJR29993.1"/>
    <property type="molecule type" value="Genomic_DNA"/>
</dbReference>
<reference evidence="1 2" key="1">
    <citation type="submission" date="2020-05" db="EMBL/GenBank/DDBJ databases">
        <title>Compete genome of Limnobacter sp. SAORIC-580.</title>
        <authorList>
            <person name="Song J."/>
            <person name="Cho J.-C."/>
        </authorList>
    </citation>
    <scope>NUCLEOTIDE SEQUENCE [LARGE SCALE GENOMIC DNA]</scope>
    <source>
        <strain evidence="1 2">SAORIC-580</strain>
    </source>
</reference>
<organism evidence="1 2">
    <name type="scientific">Limnobacter profundi</name>
    <dbReference type="NCBI Taxonomy" id="2732163"/>
    <lineage>
        <taxon>Bacteria</taxon>
        <taxon>Pseudomonadati</taxon>
        <taxon>Pseudomonadota</taxon>
        <taxon>Betaproteobacteria</taxon>
        <taxon>Burkholderiales</taxon>
        <taxon>Burkholderiaceae</taxon>
        <taxon>Limnobacter</taxon>
    </lineage>
</organism>
<name>A0ABX6N7G2_9BURK</name>
<keyword evidence="2" id="KW-1185">Reference proteome</keyword>